<protein>
    <submittedName>
        <fullName evidence="4">Salivary secreted peptide</fullName>
    </submittedName>
</protein>
<dbReference type="WBParaSite" id="GPLIN_001272000">
    <property type="protein sequence ID" value="GPLIN_001272000"/>
    <property type="gene ID" value="GPLIN_001272000"/>
</dbReference>
<keyword evidence="2" id="KW-0732">Signal</keyword>
<feature type="compositionally biased region" description="Low complexity" evidence="1">
    <location>
        <begin position="22"/>
        <end position="35"/>
    </location>
</feature>
<feature type="compositionally biased region" description="Polar residues" evidence="1">
    <location>
        <begin position="36"/>
        <end position="60"/>
    </location>
</feature>
<feature type="signal peptide" evidence="2">
    <location>
        <begin position="1"/>
        <end position="23"/>
    </location>
</feature>
<organism evidence="3 4">
    <name type="scientific">Globodera pallida</name>
    <name type="common">Potato cyst nematode worm</name>
    <name type="synonym">Heterodera pallida</name>
    <dbReference type="NCBI Taxonomy" id="36090"/>
    <lineage>
        <taxon>Eukaryota</taxon>
        <taxon>Metazoa</taxon>
        <taxon>Ecdysozoa</taxon>
        <taxon>Nematoda</taxon>
        <taxon>Chromadorea</taxon>
        <taxon>Rhabditida</taxon>
        <taxon>Tylenchina</taxon>
        <taxon>Tylenchomorpha</taxon>
        <taxon>Tylenchoidea</taxon>
        <taxon>Heteroderidae</taxon>
        <taxon>Heteroderinae</taxon>
        <taxon>Globodera</taxon>
    </lineage>
</organism>
<reference evidence="3" key="1">
    <citation type="submission" date="2013-12" db="EMBL/GenBank/DDBJ databases">
        <authorList>
            <person name="Aslett M."/>
        </authorList>
    </citation>
    <scope>NUCLEOTIDE SEQUENCE [LARGE SCALE GENOMIC DNA]</scope>
    <source>
        <strain evidence="3">Lindley</strain>
    </source>
</reference>
<dbReference type="Proteomes" id="UP000050741">
    <property type="component" value="Unassembled WGS sequence"/>
</dbReference>
<feature type="region of interest" description="Disordered" evidence="1">
    <location>
        <begin position="101"/>
        <end position="121"/>
    </location>
</feature>
<keyword evidence="3" id="KW-1185">Reference proteome</keyword>
<reference evidence="4" key="3">
    <citation type="submission" date="2016-06" db="UniProtKB">
        <authorList>
            <consortium name="WormBaseParasite"/>
        </authorList>
    </citation>
    <scope>IDENTIFICATION</scope>
</reference>
<proteinExistence type="predicted"/>
<feature type="chain" id="PRO_5008147669" evidence="2">
    <location>
        <begin position="24"/>
        <end position="121"/>
    </location>
</feature>
<evidence type="ECO:0000313" key="4">
    <source>
        <dbReference type="WBParaSite" id="GPLIN_001272000"/>
    </source>
</evidence>
<dbReference type="AlphaFoldDB" id="A0A183CIL4"/>
<feature type="region of interest" description="Disordered" evidence="1">
    <location>
        <begin position="22"/>
        <end position="84"/>
    </location>
</feature>
<evidence type="ECO:0000256" key="2">
    <source>
        <dbReference type="SAM" id="SignalP"/>
    </source>
</evidence>
<evidence type="ECO:0000313" key="3">
    <source>
        <dbReference type="Proteomes" id="UP000050741"/>
    </source>
</evidence>
<evidence type="ECO:0000256" key="1">
    <source>
        <dbReference type="SAM" id="MobiDB-lite"/>
    </source>
</evidence>
<reference evidence="3" key="2">
    <citation type="submission" date="2014-05" db="EMBL/GenBank/DDBJ databases">
        <title>The genome and life-stage specific transcriptomes of Globodera pallida elucidate key aspects of plant parasitism by a cyst nematode.</title>
        <authorList>
            <person name="Cotton J.A."/>
            <person name="Lilley C.J."/>
            <person name="Jones L.M."/>
            <person name="Kikuchi T."/>
            <person name="Reid A.J."/>
            <person name="Thorpe P."/>
            <person name="Tsai I.J."/>
            <person name="Beasley H."/>
            <person name="Blok V."/>
            <person name="Cock P.J.A."/>
            <person name="Van den Akker S.E."/>
            <person name="Holroyd N."/>
            <person name="Hunt M."/>
            <person name="Mantelin S."/>
            <person name="Naghra H."/>
            <person name="Pain A."/>
            <person name="Palomares-Rius J.E."/>
            <person name="Zarowiecki M."/>
            <person name="Berriman M."/>
            <person name="Jones J.T."/>
            <person name="Urwin P.E."/>
        </authorList>
    </citation>
    <scope>NUCLEOTIDE SEQUENCE [LARGE SCALE GENOMIC DNA]</scope>
    <source>
        <strain evidence="3">Lindley</strain>
    </source>
</reference>
<accession>A0A183CIL4</accession>
<sequence>MLCTTVCLCLLIVLLNTSATTAAASTASEPTTKSSVPANLNSNDPSDTTMAITPNASSPFSYAVLKNGTDGDDNSEAWEESHSEEFLETINNGTLTRGAKVQEVKSQWNTNVGDEEAEATE</sequence>
<name>A0A183CIL4_GLOPA</name>